<dbReference type="InterPro" id="IPR012337">
    <property type="entry name" value="RNaseH-like_sf"/>
</dbReference>
<dbReference type="SUPFAM" id="SSF53098">
    <property type="entry name" value="Ribonuclease H-like"/>
    <property type="match status" value="1"/>
</dbReference>
<dbReference type="OrthoDB" id="6613350at2759"/>
<evidence type="ECO:0000313" key="2">
    <source>
        <dbReference type="EMBL" id="MBY86303.1"/>
    </source>
</evidence>
<dbReference type="Pfam" id="PF14291">
    <property type="entry name" value="DUF4371"/>
    <property type="match status" value="1"/>
</dbReference>
<dbReference type="InterPro" id="IPR025398">
    <property type="entry name" value="DUF4371"/>
</dbReference>
<name>A0A2S2R8P9_9HEMI</name>
<feature type="domain" description="DUF4371" evidence="1">
    <location>
        <begin position="22"/>
        <end position="135"/>
    </location>
</feature>
<proteinExistence type="predicted"/>
<gene>
    <name evidence="2" type="primary">ZMYM1_13</name>
    <name evidence="2" type="ORF">g.14068</name>
</gene>
<reference evidence="2" key="1">
    <citation type="submission" date="2018-04" db="EMBL/GenBank/DDBJ databases">
        <title>Transcriptome assembly of Sipha flava.</title>
        <authorList>
            <person name="Scully E.D."/>
            <person name="Geib S.M."/>
            <person name="Palmer N.A."/>
            <person name="Koch K."/>
            <person name="Bradshaw J."/>
            <person name="Heng-Moss T."/>
            <person name="Sarath G."/>
        </authorList>
    </citation>
    <scope>NUCLEOTIDE SEQUENCE</scope>
</reference>
<protein>
    <submittedName>
        <fullName evidence="2">Zinc finger MYM-type protein 1</fullName>
    </submittedName>
</protein>
<sequence length="269" mass="30598">MAQRDELLKTHLATSTIFTGLSGEIQNDLIQSISNVLLKQIENEIRDTPFVAISMDKTTDIVSKSQLSTVLRYVNTIDGNGVVERFLGFTDVSEDRSVKALSEHVFSFISKYACKEKLIVQTYDGAAVMSGKHNGLQSLVRSKYENAIFVHCYAHKLNLVLKQSVEHIKDYKIFFSTLSGLSSFFSKSTKRVHALDNVVKKRFPSVAPTRWNYNSRLIEMMVEHKLDVINLMESIIENAHNWDSETLSSAKGRALTLIPKRRKRQSYNF</sequence>
<dbReference type="EMBL" id="GGMS01017100">
    <property type="protein sequence ID" value="MBY86303.1"/>
    <property type="molecule type" value="Transcribed_RNA"/>
</dbReference>
<dbReference type="AlphaFoldDB" id="A0A2S2R8P9"/>
<organism evidence="2">
    <name type="scientific">Sipha flava</name>
    <name type="common">yellow sugarcane aphid</name>
    <dbReference type="NCBI Taxonomy" id="143950"/>
    <lineage>
        <taxon>Eukaryota</taxon>
        <taxon>Metazoa</taxon>
        <taxon>Ecdysozoa</taxon>
        <taxon>Arthropoda</taxon>
        <taxon>Hexapoda</taxon>
        <taxon>Insecta</taxon>
        <taxon>Pterygota</taxon>
        <taxon>Neoptera</taxon>
        <taxon>Paraneoptera</taxon>
        <taxon>Hemiptera</taxon>
        <taxon>Sternorrhyncha</taxon>
        <taxon>Aphidomorpha</taxon>
        <taxon>Aphidoidea</taxon>
        <taxon>Aphididae</taxon>
        <taxon>Sipha</taxon>
    </lineage>
</organism>
<dbReference type="PANTHER" id="PTHR45749">
    <property type="match status" value="1"/>
</dbReference>
<evidence type="ECO:0000259" key="1">
    <source>
        <dbReference type="Pfam" id="PF14291"/>
    </source>
</evidence>
<accession>A0A2S2R8P9</accession>
<dbReference type="PANTHER" id="PTHR45749:SF28">
    <property type="entry name" value="ZINC FINGER MYM-TYPE PROTEIN 1-LIKE-RELATED"/>
    <property type="match status" value="1"/>
</dbReference>